<accession>A0A194WWH1</accession>
<dbReference type="InterPro" id="IPR012337">
    <property type="entry name" value="RNaseH-like_sf"/>
</dbReference>
<proteinExistence type="predicted"/>
<feature type="domain" description="Mitochondrial resolvase Ydc2 catalytic" evidence="1">
    <location>
        <begin position="53"/>
        <end position="301"/>
    </location>
</feature>
<dbReference type="OrthoDB" id="5552842at2759"/>
<evidence type="ECO:0000259" key="1">
    <source>
        <dbReference type="Pfam" id="PF09159"/>
    </source>
</evidence>
<dbReference type="GeneID" id="28827516"/>
<dbReference type="InterPro" id="IPR039197">
    <property type="entry name" value="Mrs1/Cce1"/>
</dbReference>
<dbReference type="PANTHER" id="PTHR28072">
    <property type="entry name" value="CRUCIFORM CUTTING ENDONUCLEASE 1, MITOCHONDRIAL-RELATED"/>
    <property type="match status" value="1"/>
</dbReference>
<dbReference type="PANTHER" id="PTHR28072:SF1">
    <property type="entry name" value="CRUCIFORM CUTTING ENDONUCLEASE 1, MITOCHONDRIAL-RELATED"/>
    <property type="match status" value="1"/>
</dbReference>
<evidence type="ECO:0000313" key="3">
    <source>
        <dbReference type="Proteomes" id="UP000070700"/>
    </source>
</evidence>
<gene>
    <name evidence="2" type="ORF">LY89DRAFT_709898</name>
</gene>
<keyword evidence="2" id="KW-0540">Nuclease</keyword>
<organism evidence="2 3">
    <name type="scientific">Mollisia scopiformis</name>
    <name type="common">Conifer needle endophyte fungus</name>
    <name type="synonym">Phialocephala scopiformis</name>
    <dbReference type="NCBI Taxonomy" id="149040"/>
    <lineage>
        <taxon>Eukaryota</taxon>
        <taxon>Fungi</taxon>
        <taxon>Dikarya</taxon>
        <taxon>Ascomycota</taxon>
        <taxon>Pezizomycotina</taxon>
        <taxon>Leotiomycetes</taxon>
        <taxon>Helotiales</taxon>
        <taxon>Mollisiaceae</taxon>
        <taxon>Mollisia</taxon>
    </lineage>
</organism>
<keyword evidence="2" id="KW-0255">Endonuclease</keyword>
<dbReference type="RefSeq" id="XP_018066384.1">
    <property type="nucleotide sequence ID" value="XM_018217790.1"/>
</dbReference>
<dbReference type="FunCoup" id="A0A194WWH1">
    <property type="interactions" value="26"/>
</dbReference>
<evidence type="ECO:0000313" key="2">
    <source>
        <dbReference type="EMBL" id="KUJ12029.1"/>
    </source>
</evidence>
<keyword evidence="2" id="KW-0378">Hydrolase</keyword>
<keyword evidence="3" id="KW-1185">Reference proteome</keyword>
<dbReference type="SUPFAM" id="SSF53098">
    <property type="entry name" value="Ribonuclease H-like"/>
    <property type="match status" value="1"/>
</dbReference>
<dbReference type="GO" id="GO:0000403">
    <property type="term" value="F:Y-form DNA binding"/>
    <property type="evidence" value="ECO:0007669"/>
    <property type="project" value="TreeGrafter"/>
</dbReference>
<dbReference type="KEGG" id="psco:LY89DRAFT_709898"/>
<dbReference type="GO" id="GO:0070336">
    <property type="term" value="F:flap-structured DNA binding"/>
    <property type="evidence" value="ECO:0007669"/>
    <property type="project" value="TreeGrafter"/>
</dbReference>
<dbReference type="InterPro" id="IPR015242">
    <property type="entry name" value="Ydc2_cat"/>
</dbReference>
<dbReference type="InParanoid" id="A0A194WWH1"/>
<sequence>MALQIPLTYKLAQLKHIAFKCGISTSGTKPILIQRLIDEITSTPRNASPHTRILSVDMGIRNLAYCVLDVPPTSRTKTASKKSLPSILEWHRLAVSSAPRQSADTDTPLEKEAFDPATLSSIAYKLLRERMLLEQPTQVLIERQRFRSGGSSHILEWTIRVNMFEAIIYAVLCTLEAEGLWKGEVKAIQPGKVGPFWVDEWKAEAGVGKKRSSLLAKTHNKGAKVDLVRRWLESGDVVVLGSESVQDMAKAYGEKWKRLPGRVKGKRKEVGESSQEKMGKLDDLADCLLQVMAWVQWEENKRIALKHGVEALLEE</sequence>
<dbReference type="GO" id="GO:0000402">
    <property type="term" value="F:crossed form four-way junction DNA binding"/>
    <property type="evidence" value="ECO:0007669"/>
    <property type="project" value="TreeGrafter"/>
</dbReference>
<dbReference type="InterPro" id="IPR036397">
    <property type="entry name" value="RNaseH_sf"/>
</dbReference>
<dbReference type="Gene3D" id="3.30.420.10">
    <property type="entry name" value="Ribonuclease H-like superfamily/Ribonuclease H"/>
    <property type="match status" value="1"/>
</dbReference>
<reference evidence="2 3" key="1">
    <citation type="submission" date="2015-10" db="EMBL/GenBank/DDBJ databases">
        <title>Full genome of DAOMC 229536 Phialocephala scopiformis, a fungal endophyte of spruce producing the potent anti-insectan compound rugulosin.</title>
        <authorList>
            <consortium name="DOE Joint Genome Institute"/>
            <person name="Walker A.K."/>
            <person name="Frasz S.L."/>
            <person name="Seifert K.A."/>
            <person name="Miller J.D."/>
            <person name="Mondo S.J."/>
            <person name="Labutti K."/>
            <person name="Lipzen A."/>
            <person name="Dockter R."/>
            <person name="Kennedy M."/>
            <person name="Grigoriev I.V."/>
            <person name="Spatafora J.W."/>
        </authorList>
    </citation>
    <scope>NUCLEOTIDE SEQUENCE [LARGE SCALE GENOMIC DNA]</scope>
    <source>
        <strain evidence="2 3">CBS 120377</strain>
    </source>
</reference>
<dbReference type="CDD" id="cd16963">
    <property type="entry name" value="CCE1"/>
    <property type="match status" value="1"/>
</dbReference>
<protein>
    <submittedName>
        <fullName evidence="2">Mitochondrial putative cruciform cutting endonuclease 1</fullName>
    </submittedName>
</protein>
<dbReference type="AlphaFoldDB" id="A0A194WWH1"/>
<name>A0A194WWH1_MOLSC</name>
<dbReference type="Proteomes" id="UP000070700">
    <property type="component" value="Unassembled WGS sequence"/>
</dbReference>
<dbReference type="GO" id="GO:0004520">
    <property type="term" value="F:DNA endonuclease activity"/>
    <property type="evidence" value="ECO:0007669"/>
    <property type="project" value="TreeGrafter"/>
</dbReference>
<dbReference type="EMBL" id="KQ947425">
    <property type="protein sequence ID" value="KUJ12029.1"/>
    <property type="molecule type" value="Genomic_DNA"/>
</dbReference>
<dbReference type="GO" id="GO:0005739">
    <property type="term" value="C:mitochondrion"/>
    <property type="evidence" value="ECO:0007669"/>
    <property type="project" value="TreeGrafter"/>
</dbReference>
<dbReference type="Pfam" id="PF09159">
    <property type="entry name" value="Ydc2-catalyt"/>
    <property type="match status" value="1"/>
</dbReference>